<protein>
    <submittedName>
        <fullName evidence="2">Uncharacterized protein</fullName>
    </submittedName>
</protein>
<dbReference type="AlphaFoldDB" id="A0A1B6CLN6"/>
<feature type="signal peptide" evidence="1">
    <location>
        <begin position="1"/>
        <end position="20"/>
    </location>
</feature>
<keyword evidence="1" id="KW-0732">Signal</keyword>
<evidence type="ECO:0000256" key="1">
    <source>
        <dbReference type="SAM" id="SignalP"/>
    </source>
</evidence>
<proteinExistence type="predicted"/>
<accession>A0A1B6CLN6</accession>
<organism evidence="2">
    <name type="scientific">Clastoptera arizonana</name>
    <name type="common">Arizona spittle bug</name>
    <dbReference type="NCBI Taxonomy" id="38151"/>
    <lineage>
        <taxon>Eukaryota</taxon>
        <taxon>Metazoa</taxon>
        <taxon>Ecdysozoa</taxon>
        <taxon>Arthropoda</taxon>
        <taxon>Hexapoda</taxon>
        <taxon>Insecta</taxon>
        <taxon>Pterygota</taxon>
        <taxon>Neoptera</taxon>
        <taxon>Paraneoptera</taxon>
        <taxon>Hemiptera</taxon>
        <taxon>Auchenorrhyncha</taxon>
        <taxon>Cercopoidea</taxon>
        <taxon>Clastopteridae</taxon>
        <taxon>Clastoptera</taxon>
    </lineage>
</organism>
<reference evidence="2" key="1">
    <citation type="submission" date="2015-12" db="EMBL/GenBank/DDBJ databases">
        <title>De novo transcriptome assembly of four potential Pierce s Disease insect vectors from Arizona vineyards.</title>
        <authorList>
            <person name="Tassone E.E."/>
        </authorList>
    </citation>
    <scope>NUCLEOTIDE SEQUENCE</scope>
</reference>
<sequence>MKMLLLILYAILEIEHGSSGVWYPKSLEERFKAIFPLRRSSPPWKTRPPTTTKPPVIRTMDKLEMNARYFVLEKAIEELVQISKYELSTNLERHFAFDKVIREEYAFCKYLSGLLKKRKFLCKKAEEHVPRLMAVIDFRNSCHDIALVSKIRKDILIGRLIYDLHVDIGEKDVLNMDLEMLEEFHSGLINMQNSFLPREYKPTESEERILELFMFLNHKRF</sequence>
<evidence type="ECO:0000313" key="2">
    <source>
        <dbReference type="EMBL" id="JAS14377.1"/>
    </source>
</evidence>
<name>A0A1B6CLN6_9HEMI</name>
<feature type="chain" id="PRO_5008580473" evidence="1">
    <location>
        <begin position="21"/>
        <end position="221"/>
    </location>
</feature>
<dbReference type="EMBL" id="GEDC01022921">
    <property type="protein sequence ID" value="JAS14377.1"/>
    <property type="molecule type" value="Transcribed_RNA"/>
</dbReference>
<gene>
    <name evidence="2" type="ORF">g.14377</name>
</gene>